<feature type="transmembrane region" description="Helical" evidence="2">
    <location>
        <begin position="438"/>
        <end position="462"/>
    </location>
</feature>
<feature type="transmembrane region" description="Helical" evidence="2">
    <location>
        <begin position="151"/>
        <end position="173"/>
    </location>
</feature>
<feature type="transmembrane region" description="Helical" evidence="2">
    <location>
        <begin position="333"/>
        <end position="351"/>
    </location>
</feature>
<keyword evidence="4" id="KW-1185">Reference proteome</keyword>
<keyword evidence="2" id="KW-1133">Transmembrane helix</keyword>
<feature type="transmembrane region" description="Helical" evidence="2">
    <location>
        <begin position="307"/>
        <end position="327"/>
    </location>
</feature>
<dbReference type="SUPFAM" id="SSF103473">
    <property type="entry name" value="MFS general substrate transporter"/>
    <property type="match status" value="1"/>
</dbReference>
<feature type="transmembrane region" description="Helical" evidence="2">
    <location>
        <begin position="277"/>
        <end position="295"/>
    </location>
</feature>
<proteinExistence type="predicted"/>
<feature type="transmembrane region" description="Helical" evidence="2">
    <location>
        <begin position="6"/>
        <end position="22"/>
    </location>
</feature>
<evidence type="ECO:0000256" key="1">
    <source>
        <dbReference type="SAM" id="Coils"/>
    </source>
</evidence>
<reference evidence="3" key="1">
    <citation type="submission" date="2022-10" db="EMBL/GenBank/DDBJ databases">
        <title>Chryseobacterium babae sp. nov. isolated from the gut of the beetle Oryctes rhinoceros, and Chryseobacterium kimseyorum sp. nov., isolated from a stick insect rearing cage.</title>
        <authorList>
            <person name="Shelomi M."/>
            <person name="Han C.-J."/>
            <person name="Chen W.-M."/>
            <person name="Chen H.-K."/>
            <person name="Liaw S.-J."/>
            <person name="Muhle E."/>
            <person name="Clermont D."/>
        </authorList>
    </citation>
    <scope>NUCLEOTIDE SEQUENCE</scope>
    <source>
        <strain evidence="3">09-1422</strain>
    </source>
</reference>
<dbReference type="EMBL" id="JAPDHW010000004">
    <property type="protein sequence ID" value="MCW3168298.1"/>
    <property type="molecule type" value="Genomic_DNA"/>
</dbReference>
<dbReference type="PANTHER" id="PTHR38434:SF1">
    <property type="entry name" value="BLL2549 PROTEIN"/>
    <property type="match status" value="1"/>
</dbReference>
<keyword evidence="2" id="KW-0812">Transmembrane</keyword>
<evidence type="ECO:0000256" key="2">
    <source>
        <dbReference type="SAM" id="Phobius"/>
    </source>
</evidence>
<keyword evidence="1" id="KW-0175">Coiled coil</keyword>
<feature type="transmembrane region" description="Helical" evidence="2">
    <location>
        <begin position="641"/>
        <end position="660"/>
    </location>
</feature>
<comment type="caution">
    <text evidence="3">The sequence shown here is derived from an EMBL/GenBank/DDBJ whole genome shotgun (WGS) entry which is preliminary data.</text>
</comment>
<feature type="transmembrane region" description="Helical" evidence="2">
    <location>
        <begin position="255"/>
        <end position="271"/>
    </location>
</feature>
<feature type="transmembrane region" description="Helical" evidence="2">
    <location>
        <begin position="206"/>
        <end position="223"/>
    </location>
</feature>
<feature type="transmembrane region" description="Helical" evidence="2">
    <location>
        <begin position="540"/>
        <end position="559"/>
    </location>
</feature>
<dbReference type="PANTHER" id="PTHR38434">
    <property type="entry name" value="BLL2549 PROTEIN"/>
    <property type="match status" value="1"/>
</dbReference>
<feature type="transmembrane region" description="Helical" evidence="2">
    <location>
        <begin position="179"/>
        <end position="199"/>
    </location>
</feature>
<feature type="transmembrane region" description="Helical" evidence="2">
    <location>
        <begin position="483"/>
        <end position="501"/>
    </location>
</feature>
<feature type="transmembrane region" description="Helical" evidence="2">
    <location>
        <begin position="386"/>
        <end position="402"/>
    </location>
</feature>
<feature type="transmembrane region" description="Helical" evidence="2">
    <location>
        <begin position="229"/>
        <end position="248"/>
    </location>
</feature>
<feature type="transmembrane region" description="Helical" evidence="2">
    <location>
        <begin position="696"/>
        <end position="713"/>
    </location>
</feature>
<feature type="transmembrane region" description="Helical" evidence="2">
    <location>
        <begin position="97"/>
        <end position="118"/>
    </location>
</feature>
<dbReference type="RefSeq" id="WP_264749518.1">
    <property type="nucleotide sequence ID" value="NZ_JAPDHW010000004.1"/>
</dbReference>
<name>A0ABT3HWX4_9FLAO</name>
<feature type="coiled-coil region" evidence="1">
    <location>
        <begin position="19"/>
        <end position="46"/>
    </location>
</feature>
<dbReference type="Proteomes" id="UP001163731">
    <property type="component" value="Unassembled WGS sequence"/>
</dbReference>
<feature type="transmembrane region" description="Helical" evidence="2">
    <location>
        <begin position="507"/>
        <end position="528"/>
    </location>
</feature>
<accession>A0ABT3HWX4</accession>
<keyword evidence="2" id="KW-0472">Membrane</keyword>
<evidence type="ECO:0000313" key="3">
    <source>
        <dbReference type="EMBL" id="MCW3168298.1"/>
    </source>
</evidence>
<feature type="transmembrane region" description="Helical" evidence="2">
    <location>
        <begin position="130"/>
        <end position="146"/>
    </location>
</feature>
<dbReference type="InterPro" id="IPR036259">
    <property type="entry name" value="MFS_trans_sf"/>
</dbReference>
<feature type="transmembrane region" description="Helical" evidence="2">
    <location>
        <begin position="667"/>
        <end position="684"/>
    </location>
</feature>
<feature type="transmembrane region" description="Helical" evidence="2">
    <location>
        <begin position="363"/>
        <end position="380"/>
    </location>
</feature>
<sequence>MNSVFAIVVILIILLILVYHKLSKRIEILEKKISDLSQSMTFKNEEVQKKEILTETSFPSQSQTDTPDSKIILPDFEDTEPQRDWLTPVFDFLKQNALTIIGIFTLVLGIGYFVKYAIDKNWIGETSRAGIGFIVGMAIIGIGHFLRKNYLVFSSIITGGGIAVLYFTTTIAFREYHIFSQNVGFLITCLITIVSIALSYYYKSEILIIFSLFGGFLAPLMISTGQSNYLFLFTYLSVLNMGMLVIAYLKQWKSIGWISFIFTSIYLFFWTMERAEINAVLFYIITYVIFYAFALQNYIKKNTLEQLDILMLVLINFSSVAGLVFIFNELQLLPASVFPVVFALINATGWYREYQKKNFAINYSVFTSITISLITLAFALELKTHLITSIWAVEASLLLYIWKKTNHKIFKNFFYILFPMVIISQMITWTRYFDADSLQIIFNPVFITSLVVIGSCFMNLYLLKKDSEEEKSELEFYENIFKILCISVIYFSVLFEIIYHISEESMVIIMTIGFLYSLFYLFTLILFGKEISISKDFQAGMIYVFLVLLFIHISTSQVANEIITKKISSNLFFVHLLYIFPLTYLTLKIFPKSDCIKNYRSYWLISLTVVSCFSFELYRTYILMNAENLEQIYELEDHFNILYLPIIWAVLACLFIYFGLKKEIPEINKIGFSLLGIMIFKLYSYDVWQMDNVSRIIAFIILGIILLLSSFMFQRLKNLIKNLVDKKDETSNQNL</sequence>
<dbReference type="Pfam" id="PF10101">
    <property type="entry name" value="DUF2339"/>
    <property type="match status" value="1"/>
</dbReference>
<dbReference type="InterPro" id="IPR019286">
    <property type="entry name" value="DUF2339_TM"/>
</dbReference>
<protein>
    <submittedName>
        <fullName evidence="3">DUF2339 domain-containing protein</fullName>
    </submittedName>
</protein>
<evidence type="ECO:0000313" key="4">
    <source>
        <dbReference type="Proteomes" id="UP001163731"/>
    </source>
</evidence>
<organism evidence="3 4">
    <name type="scientific">Chryseobacterium kimseyorum</name>
    <dbReference type="NCBI Taxonomy" id="2984028"/>
    <lineage>
        <taxon>Bacteria</taxon>
        <taxon>Pseudomonadati</taxon>
        <taxon>Bacteroidota</taxon>
        <taxon>Flavobacteriia</taxon>
        <taxon>Flavobacteriales</taxon>
        <taxon>Weeksellaceae</taxon>
        <taxon>Chryseobacterium group</taxon>
        <taxon>Chryseobacterium</taxon>
    </lineage>
</organism>
<feature type="transmembrane region" description="Helical" evidence="2">
    <location>
        <begin position="571"/>
        <end position="590"/>
    </location>
</feature>
<feature type="transmembrane region" description="Helical" evidence="2">
    <location>
        <begin position="414"/>
        <end position="432"/>
    </location>
</feature>
<feature type="transmembrane region" description="Helical" evidence="2">
    <location>
        <begin position="602"/>
        <end position="621"/>
    </location>
</feature>
<gene>
    <name evidence="3" type="ORF">OMO38_07140</name>
</gene>